<organism evidence="7 8">
    <name type="scientific">Chilo suppressalis</name>
    <name type="common">Asiatic rice borer moth</name>
    <dbReference type="NCBI Taxonomy" id="168631"/>
    <lineage>
        <taxon>Eukaryota</taxon>
        <taxon>Metazoa</taxon>
        <taxon>Ecdysozoa</taxon>
        <taxon>Arthropoda</taxon>
        <taxon>Hexapoda</taxon>
        <taxon>Insecta</taxon>
        <taxon>Pterygota</taxon>
        <taxon>Neoptera</taxon>
        <taxon>Endopterygota</taxon>
        <taxon>Lepidoptera</taxon>
        <taxon>Glossata</taxon>
        <taxon>Ditrysia</taxon>
        <taxon>Pyraloidea</taxon>
        <taxon>Crambidae</taxon>
        <taxon>Crambinae</taxon>
        <taxon>Chilo</taxon>
    </lineage>
</organism>
<keyword evidence="8" id="KW-1185">Reference proteome</keyword>
<dbReference type="InterPro" id="IPR036236">
    <property type="entry name" value="Znf_C2H2_sf"/>
</dbReference>
<feature type="compositionally biased region" description="Acidic residues" evidence="5">
    <location>
        <begin position="8"/>
        <end position="23"/>
    </location>
</feature>
<dbReference type="EMBL" id="OU963919">
    <property type="protein sequence ID" value="CAH0403963.1"/>
    <property type="molecule type" value="Genomic_DNA"/>
</dbReference>
<evidence type="ECO:0000313" key="8">
    <source>
        <dbReference type="Proteomes" id="UP001153292"/>
    </source>
</evidence>
<evidence type="ECO:0000256" key="2">
    <source>
        <dbReference type="ARBA" id="ARBA00022771"/>
    </source>
</evidence>
<dbReference type="PANTHER" id="PTHR34396">
    <property type="entry name" value="OS03G0264950 PROTEIN-RELATED"/>
    <property type="match status" value="1"/>
</dbReference>
<evidence type="ECO:0000313" key="7">
    <source>
        <dbReference type="EMBL" id="CAH0403963.1"/>
    </source>
</evidence>
<proteinExistence type="predicted"/>
<gene>
    <name evidence="7" type="ORF">CHILSU_LOCUS7261</name>
</gene>
<dbReference type="PANTHER" id="PTHR34396:SF25">
    <property type="entry name" value="BOUNDARY ELEMENT ASSOCIATED FACTOR"/>
    <property type="match status" value="1"/>
</dbReference>
<dbReference type="Gene3D" id="3.30.160.60">
    <property type="entry name" value="Classic Zinc Finger"/>
    <property type="match status" value="1"/>
</dbReference>
<dbReference type="PROSITE" id="PS50808">
    <property type="entry name" value="ZF_BED"/>
    <property type="match status" value="1"/>
</dbReference>
<keyword evidence="1" id="KW-0479">Metal-binding</keyword>
<reference evidence="7" key="1">
    <citation type="submission" date="2021-12" db="EMBL/GenBank/DDBJ databases">
        <authorList>
            <person name="King R."/>
        </authorList>
    </citation>
    <scope>NUCLEOTIDE SEQUENCE</scope>
</reference>
<sequence length="487" mass="55860">MFTKNGSGDEDTNETYLEEETVNGDEPKDKRRSRRSGVWEYFDVTDEEQRTANCQLCSEEFSYRSTSTNLVRHLQRKHGVVFMHSESDNDKEAWDYFTIKNPDKKLATCKVCTKDCSYFTSTSNLLKHVRRAHGIGYMADDEPDDEEETQNAEPMEIYLDEVEGNVIEKLKSQKPLKKVKRVVIEESDDTDDGEITYKKRYVKTSTDSLDKFGSYLVSLLRQLPKADSNRLQADFVKQIMNCQSEEGIVVSDSYVTTIAECKDDLVADSNDDSESEATSPVWSFFEKEKNGRARCVVCCVLINASTQDEQNEKEDEVYTEVLYIEEPSSKEESRKSTAGEHKKKTSLLKVKPTETLRARRRSSSDDEGYRRKRPARTETVTKTKRTSDDEEIESFGTYVVCLLKKLPRNVSMKVQRDIINLIMNANLNEEKEETMPRIIFDGNNIRSCEDNSIIVVTNKEGENVNQDANGQEYKMSILPFTSTITTN</sequence>
<feature type="region of interest" description="Disordered" evidence="5">
    <location>
        <begin position="1"/>
        <end position="34"/>
    </location>
</feature>
<feature type="region of interest" description="Disordered" evidence="5">
    <location>
        <begin position="324"/>
        <end position="388"/>
    </location>
</feature>
<dbReference type="InterPro" id="IPR003656">
    <property type="entry name" value="Znf_BED"/>
</dbReference>
<evidence type="ECO:0000256" key="3">
    <source>
        <dbReference type="ARBA" id="ARBA00022833"/>
    </source>
</evidence>
<evidence type="ECO:0000256" key="1">
    <source>
        <dbReference type="ARBA" id="ARBA00022723"/>
    </source>
</evidence>
<feature type="compositionally biased region" description="Basic and acidic residues" evidence="5">
    <location>
        <begin position="351"/>
        <end position="387"/>
    </location>
</feature>
<keyword evidence="2 4" id="KW-0863">Zinc-finger</keyword>
<evidence type="ECO:0000259" key="6">
    <source>
        <dbReference type="PROSITE" id="PS50808"/>
    </source>
</evidence>
<dbReference type="SUPFAM" id="SSF57667">
    <property type="entry name" value="beta-beta-alpha zinc fingers"/>
    <property type="match status" value="2"/>
</dbReference>
<dbReference type="SMART" id="SM00614">
    <property type="entry name" value="ZnF_BED"/>
    <property type="match status" value="2"/>
</dbReference>
<evidence type="ECO:0000256" key="5">
    <source>
        <dbReference type="SAM" id="MobiDB-lite"/>
    </source>
</evidence>
<feature type="compositionally biased region" description="Basic and acidic residues" evidence="5">
    <location>
        <begin position="327"/>
        <end position="340"/>
    </location>
</feature>
<evidence type="ECO:0000256" key="4">
    <source>
        <dbReference type="PROSITE-ProRule" id="PRU00027"/>
    </source>
</evidence>
<dbReference type="InterPro" id="IPR053031">
    <property type="entry name" value="Cuticle_assoc_protein"/>
</dbReference>
<keyword evidence="3" id="KW-0862">Zinc</keyword>
<dbReference type="Proteomes" id="UP001153292">
    <property type="component" value="Chromosome 26"/>
</dbReference>
<feature type="domain" description="BED-type" evidence="6">
    <location>
        <begin position="33"/>
        <end position="78"/>
    </location>
</feature>
<accession>A0ABN8BAY2</accession>
<dbReference type="Pfam" id="PF02892">
    <property type="entry name" value="zf-BED"/>
    <property type="match status" value="2"/>
</dbReference>
<protein>
    <recommendedName>
        <fullName evidence="6">BED-type domain-containing protein</fullName>
    </recommendedName>
</protein>
<name>A0ABN8BAY2_CHISP</name>